<evidence type="ECO:0000256" key="1">
    <source>
        <dbReference type="ARBA" id="ARBA00001933"/>
    </source>
</evidence>
<evidence type="ECO:0000256" key="7">
    <source>
        <dbReference type="ARBA" id="ARBA00022898"/>
    </source>
</evidence>
<proteinExistence type="inferred from homology"/>
<feature type="domain" description="Radical SAM core" evidence="14">
    <location>
        <begin position="83"/>
        <end position="295"/>
    </location>
</feature>
<feature type="binding site" evidence="11">
    <location>
        <position position="104"/>
    </location>
    <ligand>
        <name>[4Fe-4S] cluster</name>
        <dbReference type="ChEBI" id="CHEBI:49883"/>
        <note>4Fe-4S-S-AdoMet</note>
    </ligand>
</feature>
<keyword evidence="5" id="KW-0949">S-adenosyl-L-methionine</keyword>
<sequence>MNYIRNTKALQEQGLISADDTDLLNRVAEKFQISLSPEVIKNIAEPEIRQQYLPTKEELEIQEEELNDPIGDEKFTPVKGITHRYPDRVLLKPLHTCNVYCRFCFRREKVGQADEILKQDELENALNYIRERQEVWEVILTGGDPLSLSADKLASILDQLEAIDHVKVIRIHTRIPLVAPEKISDELLKVLDREKALYMILHCNSHKELSDNVCFGIKKLSRAGIPLLSQSVLLKNINDSVEKLEKLFRSLVAIRVRPYYLHHPDLAQGTSHFRVSLEKGRQVTSELRKSLSGIAQPLYVLDVPGGLGKVPAGKEFIQAKDDKTWKIQTIHDTFVDYQDYL</sequence>
<keyword evidence="7 12" id="KW-0663">Pyridoxal phosphate</keyword>
<protein>
    <submittedName>
        <fullName evidence="15">Lysine 2,3-aminomutase</fullName>
    </submittedName>
</protein>
<evidence type="ECO:0000256" key="6">
    <source>
        <dbReference type="ARBA" id="ARBA00022723"/>
    </source>
</evidence>
<dbReference type="PIRSF" id="PIRSF004911">
    <property type="entry name" value="DUF160"/>
    <property type="match status" value="1"/>
</dbReference>
<dbReference type="SFLD" id="SFLDS00029">
    <property type="entry name" value="Radical_SAM"/>
    <property type="match status" value="1"/>
</dbReference>
<dbReference type="eggNOG" id="COG1509">
    <property type="taxonomic scope" value="Bacteria"/>
</dbReference>
<keyword evidence="10" id="KW-0413">Isomerase</keyword>
<feature type="domain" description="WAC" evidence="13">
    <location>
        <begin position="322"/>
        <end position="341"/>
    </location>
</feature>
<dbReference type="GO" id="GO:0051539">
    <property type="term" value="F:4 iron, 4 sulfur cluster binding"/>
    <property type="evidence" value="ECO:0007669"/>
    <property type="project" value="UniProtKB-KW"/>
</dbReference>
<comment type="cofactor">
    <cofactor evidence="1 12">
        <name>pyridoxal 5'-phosphate</name>
        <dbReference type="ChEBI" id="CHEBI:597326"/>
    </cofactor>
</comment>
<organism evidence="15 16">
    <name type="scientific">Lentisphaera araneosa HTCC2155</name>
    <dbReference type="NCBI Taxonomy" id="313628"/>
    <lineage>
        <taxon>Bacteria</taxon>
        <taxon>Pseudomonadati</taxon>
        <taxon>Lentisphaerota</taxon>
        <taxon>Lentisphaeria</taxon>
        <taxon>Lentisphaerales</taxon>
        <taxon>Lentisphaeraceae</taxon>
        <taxon>Lentisphaera</taxon>
    </lineage>
</organism>
<gene>
    <name evidence="15" type="ORF">LNTAR_14432</name>
</gene>
<name>A6DHD8_9BACT</name>
<dbReference type="OrthoDB" id="9768064at2"/>
<dbReference type="PROSITE" id="PS51918">
    <property type="entry name" value="RADICAL_SAM"/>
    <property type="match status" value="1"/>
</dbReference>
<dbReference type="GO" id="GO:0016853">
    <property type="term" value="F:isomerase activity"/>
    <property type="evidence" value="ECO:0007669"/>
    <property type="project" value="UniProtKB-KW"/>
</dbReference>
<evidence type="ECO:0000259" key="13">
    <source>
        <dbReference type="PROSITE" id="PS51136"/>
    </source>
</evidence>
<feature type="binding site" evidence="11">
    <location>
        <position position="97"/>
    </location>
    <ligand>
        <name>[4Fe-4S] cluster</name>
        <dbReference type="ChEBI" id="CHEBI:49883"/>
        <note>4Fe-4S-S-AdoMet</note>
    </ligand>
</feature>
<evidence type="ECO:0000256" key="2">
    <source>
        <dbReference type="ARBA" id="ARBA00001966"/>
    </source>
</evidence>
<evidence type="ECO:0000313" key="15">
    <source>
        <dbReference type="EMBL" id="EDM29021.1"/>
    </source>
</evidence>
<dbReference type="PANTHER" id="PTHR30538">
    <property type="entry name" value="LYSINE 2,3-AMINOMUTASE-RELATED"/>
    <property type="match status" value="1"/>
</dbReference>
<keyword evidence="6 11" id="KW-0479">Metal-binding</keyword>
<dbReference type="STRING" id="313628.LNTAR_14432"/>
<evidence type="ECO:0000313" key="16">
    <source>
        <dbReference type="Proteomes" id="UP000004947"/>
    </source>
</evidence>
<dbReference type="Pfam" id="PF04055">
    <property type="entry name" value="Radical_SAM"/>
    <property type="match status" value="1"/>
</dbReference>
<dbReference type="NCBIfam" id="TIGR00238">
    <property type="entry name" value="KamA family radical SAM protein"/>
    <property type="match status" value="1"/>
</dbReference>
<dbReference type="InterPro" id="IPR058240">
    <property type="entry name" value="rSAM_sf"/>
</dbReference>
<comment type="cofactor">
    <cofactor evidence="2">
        <name>[4Fe-4S] cluster</name>
        <dbReference type="ChEBI" id="CHEBI:49883"/>
    </cofactor>
</comment>
<keyword evidence="8" id="KW-0408">Iron</keyword>
<dbReference type="InterPro" id="IPR003739">
    <property type="entry name" value="Lys_aminomutase/Glu_NH3_mut"/>
</dbReference>
<dbReference type="EMBL" id="ABCK01000003">
    <property type="protein sequence ID" value="EDM29021.1"/>
    <property type="molecule type" value="Genomic_DNA"/>
</dbReference>
<dbReference type="SUPFAM" id="SSF102114">
    <property type="entry name" value="Radical SAM enzymes"/>
    <property type="match status" value="1"/>
</dbReference>
<evidence type="ECO:0000256" key="11">
    <source>
        <dbReference type="PIRSR" id="PIRSR004911-1"/>
    </source>
</evidence>
<evidence type="ECO:0000256" key="8">
    <source>
        <dbReference type="ARBA" id="ARBA00023004"/>
    </source>
</evidence>
<dbReference type="AlphaFoldDB" id="A6DHD8"/>
<evidence type="ECO:0000256" key="12">
    <source>
        <dbReference type="PIRSR" id="PIRSR603739-50"/>
    </source>
</evidence>
<dbReference type="SFLD" id="SFLDG01070">
    <property type="entry name" value="PLP-dependent"/>
    <property type="match status" value="1"/>
</dbReference>
<evidence type="ECO:0000256" key="9">
    <source>
        <dbReference type="ARBA" id="ARBA00023014"/>
    </source>
</evidence>
<dbReference type="GO" id="GO:0046872">
    <property type="term" value="F:metal ion binding"/>
    <property type="evidence" value="ECO:0007669"/>
    <property type="project" value="UniProtKB-KW"/>
</dbReference>
<dbReference type="CDD" id="cd01335">
    <property type="entry name" value="Radical_SAM"/>
    <property type="match status" value="1"/>
</dbReference>
<keyword evidence="4 11" id="KW-0004">4Fe-4S</keyword>
<dbReference type="Gene3D" id="3.20.20.70">
    <property type="entry name" value="Aldolase class I"/>
    <property type="match status" value="1"/>
</dbReference>
<evidence type="ECO:0000256" key="3">
    <source>
        <dbReference type="ARBA" id="ARBA00008703"/>
    </source>
</evidence>
<dbReference type="InterPro" id="IPR022447">
    <property type="entry name" value="Lys_aminomutase-rel"/>
</dbReference>
<feature type="modified residue" description="N6-(pyridoxal phosphate)lysine" evidence="12">
    <location>
        <position position="309"/>
    </location>
</feature>
<dbReference type="InterPro" id="IPR013785">
    <property type="entry name" value="Aldolase_TIM"/>
</dbReference>
<dbReference type="Proteomes" id="UP000004947">
    <property type="component" value="Unassembled WGS sequence"/>
</dbReference>
<comment type="caution">
    <text evidence="15">The sequence shown here is derived from an EMBL/GenBank/DDBJ whole genome shotgun (WGS) entry which is preliminary data.</text>
</comment>
<accession>A6DHD8</accession>
<dbReference type="NCBIfam" id="TIGR03822">
    <property type="entry name" value="AblA_like_2"/>
    <property type="match status" value="1"/>
</dbReference>
<keyword evidence="9 11" id="KW-0411">Iron-sulfur</keyword>
<comment type="similarity">
    <text evidence="3">Belongs to the radical SAM superfamily. KamA family.</text>
</comment>
<dbReference type="PANTHER" id="PTHR30538:SF1">
    <property type="entry name" value="L-LYSINE 2,3-AMINOMUTASE"/>
    <property type="match status" value="1"/>
</dbReference>
<evidence type="ECO:0000256" key="4">
    <source>
        <dbReference type="ARBA" id="ARBA00022485"/>
    </source>
</evidence>
<dbReference type="InterPro" id="IPR013136">
    <property type="entry name" value="WSTF_Acf1_Cbp146"/>
</dbReference>
<evidence type="ECO:0000256" key="10">
    <source>
        <dbReference type="ARBA" id="ARBA00023235"/>
    </source>
</evidence>
<keyword evidence="16" id="KW-1185">Reference proteome</keyword>
<dbReference type="InterPro" id="IPR007197">
    <property type="entry name" value="rSAM"/>
</dbReference>
<dbReference type="RefSeq" id="WP_007277323.1">
    <property type="nucleotide sequence ID" value="NZ_ABCK01000003.1"/>
</dbReference>
<dbReference type="PROSITE" id="PS51136">
    <property type="entry name" value="WAC"/>
    <property type="match status" value="1"/>
</dbReference>
<evidence type="ECO:0000259" key="14">
    <source>
        <dbReference type="PROSITE" id="PS51918"/>
    </source>
</evidence>
<reference evidence="15 16" key="1">
    <citation type="journal article" date="2010" name="J. Bacteriol.">
        <title>Genome sequence of Lentisphaera araneosa HTCC2155T, the type species of the order Lentisphaerales in the phylum Lentisphaerae.</title>
        <authorList>
            <person name="Thrash J.C."/>
            <person name="Cho J.C."/>
            <person name="Vergin K.L."/>
            <person name="Morris R.M."/>
            <person name="Giovannoni S.J."/>
        </authorList>
    </citation>
    <scope>NUCLEOTIDE SEQUENCE [LARGE SCALE GENOMIC DNA]</scope>
    <source>
        <strain evidence="15 16">HTCC2155</strain>
    </source>
</reference>
<feature type="binding site" evidence="11">
    <location>
        <position position="101"/>
    </location>
    <ligand>
        <name>[4Fe-4S] cluster</name>
        <dbReference type="ChEBI" id="CHEBI:49883"/>
        <note>4Fe-4S-S-AdoMet</note>
    </ligand>
</feature>
<evidence type="ECO:0000256" key="5">
    <source>
        <dbReference type="ARBA" id="ARBA00022691"/>
    </source>
</evidence>